<dbReference type="InterPro" id="IPR002744">
    <property type="entry name" value="MIP18-like"/>
</dbReference>
<dbReference type="Pfam" id="PF01883">
    <property type="entry name" value="FeS_assembly_P"/>
    <property type="match status" value="1"/>
</dbReference>
<dbReference type="PANTHER" id="PTHR42831:SF1">
    <property type="entry name" value="FE-S PROTEIN MATURATION AUXILIARY FACTOR YITW"/>
    <property type="match status" value="1"/>
</dbReference>
<dbReference type="InterPro" id="IPR052339">
    <property type="entry name" value="Fe-S_Maturation_MIP18"/>
</dbReference>
<sequence length="103" mass="11615">MMEQVITIEQTREHLKQVFDPELGVNIVDLGLVYDIECSEGNVSIRMTLTTPGCPMHDTIVGGVHRALEGNLGITHVNVDVVWEPRWTPEHMSEAAKKQLDFF</sequence>
<reference evidence="2" key="1">
    <citation type="submission" date="2020-02" db="EMBL/GenBank/DDBJ databases">
        <authorList>
            <person name="Shen X.-R."/>
            <person name="Zhang Y.-X."/>
        </authorList>
    </citation>
    <scope>NUCLEOTIDE SEQUENCE</scope>
    <source>
        <strain evidence="2">SYP-B3998</strain>
    </source>
</reference>
<proteinExistence type="predicted"/>
<gene>
    <name evidence="2" type="ORF">GK047_07735</name>
</gene>
<evidence type="ECO:0000313" key="2">
    <source>
        <dbReference type="EMBL" id="NEW05902.1"/>
    </source>
</evidence>
<feature type="domain" description="MIP18 family-like" evidence="1">
    <location>
        <begin position="10"/>
        <end position="81"/>
    </location>
</feature>
<dbReference type="EMBL" id="JAAIKC010000001">
    <property type="protein sequence ID" value="NEW05902.1"/>
    <property type="molecule type" value="Genomic_DNA"/>
</dbReference>
<evidence type="ECO:0000259" key="1">
    <source>
        <dbReference type="Pfam" id="PF01883"/>
    </source>
</evidence>
<organism evidence="2">
    <name type="scientific">Paenibacillus sp. SYP-B3998</name>
    <dbReference type="NCBI Taxonomy" id="2678564"/>
    <lineage>
        <taxon>Bacteria</taxon>
        <taxon>Bacillati</taxon>
        <taxon>Bacillota</taxon>
        <taxon>Bacilli</taxon>
        <taxon>Bacillales</taxon>
        <taxon>Paenibacillaceae</taxon>
        <taxon>Paenibacillus</taxon>
    </lineage>
</organism>
<dbReference type="AlphaFoldDB" id="A0A6G3ZUT4"/>
<name>A0A6G3ZUT4_9BACL</name>
<comment type="caution">
    <text evidence="2">The sequence shown here is derived from an EMBL/GenBank/DDBJ whole genome shotgun (WGS) entry which is preliminary data.</text>
</comment>
<dbReference type="RefSeq" id="WP_163943394.1">
    <property type="nucleotide sequence ID" value="NZ_JAAIKC010000001.1"/>
</dbReference>
<dbReference type="InterPro" id="IPR034904">
    <property type="entry name" value="FSCA_dom_sf"/>
</dbReference>
<accession>A0A6G3ZUT4</accession>
<protein>
    <submittedName>
        <fullName evidence="2">Metal-sulfur cluster assembly factor</fullName>
    </submittedName>
</protein>
<dbReference type="Gene3D" id="3.30.300.130">
    <property type="entry name" value="Fe-S cluster assembly (FSCA)"/>
    <property type="match status" value="1"/>
</dbReference>
<dbReference type="PANTHER" id="PTHR42831">
    <property type="entry name" value="FE-S PROTEIN MATURATION AUXILIARY FACTOR YITW"/>
    <property type="match status" value="1"/>
</dbReference>
<dbReference type="SUPFAM" id="SSF117916">
    <property type="entry name" value="Fe-S cluster assembly (FSCA) domain-like"/>
    <property type="match status" value="1"/>
</dbReference>